<dbReference type="OrthoDB" id="6155503at2759"/>
<name>A0A6J8EU74_MYTCO</name>
<dbReference type="AlphaFoldDB" id="A0A6J8EU74"/>
<dbReference type="EMBL" id="CACVKT020009960">
    <property type="protein sequence ID" value="CAC5424094.1"/>
    <property type="molecule type" value="Genomic_DNA"/>
</dbReference>
<feature type="region of interest" description="Disordered" evidence="1">
    <location>
        <begin position="344"/>
        <end position="364"/>
    </location>
</feature>
<dbReference type="InterPro" id="IPR036179">
    <property type="entry name" value="Ig-like_dom_sf"/>
</dbReference>
<proteinExistence type="predicted"/>
<feature type="transmembrane region" description="Helical" evidence="2">
    <location>
        <begin position="313"/>
        <end position="334"/>
    </location>
</feature>
<dbReference type="SUPFAM" id="SSF48726">
    <property type="entry name" value="Immunoglobulin"/>
    <property type="match status" value="1"/>
</dbReference>
<evidence type="ECO:0000256" key="2">
    <source>
        <dbReference type="SAM" id="Phobius"/>
    </source>
</evidence>
<gene>
    <name evidence="3" type="ORF">MCOR_56032</name>
</gene>
<sequence>MHFANCWVSTKKDLEVRYLHVVRFGQQQLSIKTCWRKTLQTTEQLRWDIKTTTVIYGHDATLSCNGIGCKPISIRKWIGGPTSDVLCFNNYSSNPAKYQLMYNETKPSFDLMIKSFNFTDTNCTYTCACGFFQYTHMLNLNEIDFVYPPDKDLNSKIKQEDGKLHIDMSMKVYPLPNCTIVYKKTVLPVETIIVKEEVGIKLYELKLEYTLSLDYTNCRENVSISCKVRSFEFPLLQQELDLCKGNKSKTVLPVETIIVKEEVGIKLYELKLEYTLSLDYTNCRENVSISCKVRSFEFPLLQQELDLCKDAKLYTFIWILLGVVCGSLILLLVINVKRRRKRGQETKRKRREQNTEQRLMSVLR</sequence>
<evidence type="ECO:0000313" key="3">
    <source>
        <dbReference type="EMBL" id="CAC5424094.1"/>
    </source>
</evidence>
<reference evidence="3 4" key="1">
    <citation type="submission" date="2020-06" db="EMBL/GenBank/DDBJ databases">
        <authorList>
            <person name="Li R."/>
            <person name="Bekaert M."/>
        </authorList>
    </citation>
    <scope>NUCLEOTIDE SEQUENCE [LARGE SCALE GENOMIC DNA]</scope>
    <source>
        <strain evidence="4">wild</strain>
    </source>
</reference>
<keyword evidence="2" id="KW-0812">Transmembrane</keyword>
<evidence type="ECO:0000256" key="1">
    <source>
        <dbReference type="SAM" id="MobiDB-lite"/>
    </source>
</evidence>
<evidence type="ECO:0008006" key="5">
    <source>
        <dbReference type="Google" id="ProtNLM"/>
    </source>
</evidence>
<keyword evidence="2" id="KW-0472">Membrane</keyword>
<evidence type="ECO:0000313" key="4">
    <source>
        <dbReference type="Proteomes" id="UP000507470"/>
    </source>
</evidence>
<keyword evidence="2" id="KW-1133">Transmembrane helix</keyword>
<accession>A0A6J8EU74</accession>
<keyword evidence="4" id="KW-1185">Reference proteome</keyword>
<organism evidence="3 4">
    <name type="scientific">Mytilus coruscus</name>
    <name type="common">Sea mussel</name>
    <dbReference type="NCBI Taxonomy" id="42192"/>
    <lineage>
        <taxon>Eukaryota</taxon>
        <taxon>Metazoa</taxon>
        <taxon>Spiralia</taxon>
        <taxon>Lophotrochozoa</taxon>
        <taxon>Mollusca</taxon>
        <taxon>Bivalvia</taxon>
        <taxon>Autobranchia</taxon>
        <taxon>Pteriomorphia</taxon>
        <taxon>Mytilida</taxon>
        <taxon>Mytiloidea</taxon>
        <taxon>Mytilidae</taxon>
        <taxon>Mytilinae</taxon>
        <taxon>Mytilus</taxon>
    </lineage>
</organism>
<dbReference type="Proteomes" id="UP000507470">
    <property type="component" value="Unassembled WGS sequence"/>
</dbReference>
<protein>
    <recommendedName>
        <fullName evidence="5">Ig-like domain-containing protein</fullName>
    </recommendedName>
</protein>